<feature type="compositionally biased region" description="Basic residues" evidence="1">
    <location>
        <begin position="1"/>
        <end position="10"/>
    </location>
</feature>
<comment type="caution">
    <text evidence="2">The sequence shown here is derived from an EMBL/GenBank/DDBJ whole genome shotgun (WGS) entry which is preliminary data.</text>
</comment>
<organism evidence="2 3">
    <name type="scientific">Digitaria exilis</name>
    <dbReference type="NCBI Taxonomy" id="1010633"/>
    <lineage>
        <taxon>Eukaryota</taxon>
        <taxon>Viridiplantae</taxon>
        <taxon>Streptophyta</taxon>
        <taxon>Embryophyta</taxon>
        <taxon>Tracheophyta</taxon>
        <taxon>Spermatophyta</taxon>
        <taxon>Magnoliopsida</taxon>
        <taxon>Liliopsida</taxon>
        <taxon>Poales</taxon>
        <taxon>Poaceae</taxon>
        <taxon>PACMAD clade</taxon>
        <taxon>Panicoideae</taxon>
        <taxon>Panicodae</taxon>
        <taxon>Paniceae</taxon>
        <taxon>Anthephorinae</taxon>
        <taxon>Digitaria</taxon>
    </lineage>
</organism>
<sequence>MVITRSNKKRRLEEEEASHLQQQQQLPPSDLISHLPDDVLAAIITLLPSGDGARTQILSRRRRPIWPTLPLNLEAKTFAAAHAFLLARRSRHGGGAHCRRLSLTWTGTFHGFPKAADDLLRLPDLDGLHELELCYFPTTNNGGRTAAGRYNPVPISARTHRVLPW</sequence>
<proteinExistence type="predicted"/>
<name>A0A835AQQ5_9POAL</name>
<reference evidence="2" key="1">
    <citation type="submission" date="2020-07" db="EMBL/GenBank/DDBJ databases">
        <title>Genome sequence and genetic diversity analysis of an under-domesticated orphan crop, white fonio (Digitaria exilis).</title>
        <authorList>
            <person name="Bennetzen J.L."/>
            <person name="Chen S."/>
            <person name="Ma X."/>
            <person name="Wang X."/>
            <person name="Yssel A.E.J."/>
            <person name="Chaluvadi S.R."/>
            <person name="Johnson M."/>
            <person name="Gangashetty P."/>
            <person name="Hamidou F."/>
            <person name="Sanogo M.D."/>
            <person name="Zwaenepoel A."/>
            <person name="Wallace J."/>
            <person name="Van De Peer Y."/>
            <person name="Van Deynze A."/>
        </authorList>
    </citation>
    <scope>NUCLEOTIDE SEQUENCE</scope>
    <source>
        <tissue evidence="2">Leaves</tissue>
    </source>
</reference>
<gene>
    <name evidence="2" type="ORF">HU200_051169</name>
</gene>
<evidence type="ECO:0000313" key="3">
    <source>
        <dbReference type="Proteomes" id="UP000636709"/>
    </source>
</evidence>
<accession>A0A835AQQ5</accession>
<dbReference type="AlphaFoldDB" id="A0A835AQQ5"/>
<dbReference type="Proteomes" id="UP000636709">
    <property type="component" value="Unassembled WGS sequence"/>
</dbReference>
<dbReference type="InterPro" id="IPR055302">
    <property type="entry name" value="F-box_dom-containing"/>
</dbReference>
<evidence type="ECO:0000256" key="1">
    <source>
        <dbReference type="SAM" id="MobiDB-lite"/>
    </source>
</evidence>
<dbReference type="EMBL" id="JACEFO010002268">
    <property type="protein sequence ID" value="KAF8669984.1"/>
    <property type="molecule type" value="Genomic_DNA"/>
</dbReference>
<feature type="region of interest" description="Disordered" evidence="1">
    <location>
        <begin position="1"/>
        <end position="29"/>
    </location>
</feature>
<evidence type="ECO:0000313" key="2">
    <source>
        <dbReference type="EMBL" id="KAF8669984.1"/>
    </source>
</evidence>
<dbReference type="OrthoDB" id="693675at2759"/>
<evidence type="ECO:0008006" key="4">
    <source>
        <dbReference type="Google" id="ProtNLM"/>
    </source>
</evidence>
<dbReference type="PANTHER" id="PTHR32141:SF34">
    <property type="entry name" value="OS12G0558366 PROTEIN"/>
    <property type="match status" value="1"/>
</dbReference>
<keyword evidence="3" id="KW-1185">Reference proteome</keyword>
<protein>
    <recommendedName>
        <fullName evidence="4">F-box domain-containing protein</fullName>
    </recommendedName>
</protein>
<dbReference type="PANTHER" id="PTHR32141">
    <property type="match status" value="1"/>
</dbReference>